<organism evidence="1 2">
    <name type="scientific">Callosobruchus maculatus</name>
    <name type="common">Southern cowpea weevil</name>
    <name type="synonym">Pulse bruchid</name>
    <dbReference type="NCBI Taxonomy" id="64391"/>
    <lineage>
        <taxon>Eukaryota</taxon>
        <taxon>Metazoa</taxon>
        <taxon>Ecdysozoa</taxon>
        <taxon>Arthropoda</taxon>
        <taxon>Hexapoda</taxon>
        <taxon>Insecta</taxon>
        <taxon>Pterygota</taxon>
        <taxon>Neoptera</taxon>
        <taxon>Endopterygota</taxon>
        <taxon>Coleoptera</taxon>
        <taxon>Polyphaga</taxon>
        <taxon>Cucujiformia</taxon>
        <taxon>Chrysomeloidea</taxon>
        <taxon>Chrysomelidae</taxon>
        <taxon>Bruchinae</taxon>
        <taxon>Bruchini</taxon>
        <taxon>Callosobruchus</taxon>
    </lineage>
</organism>
<protein>
    <submittedName>
        <fullName evidence="1">Uncharacterized protein</fullName>
    </submittedName>
</protein>
<dbReference type="AlphaFoldDB" id="A0A653DYJ2"/>
<name>A0A653DYJ2_CALMS</name>
<evidence type="ECO:0000313" key="2">
    <source>
        <dbReference type="Proteomes" id="UP000410492"/>
    </source>
</evidence>
<proteinExistence type="predicted"/>
<sequence length="98" mass="11399">MQFENISRMNNWANEEKASVLTPMLRDSAAAILETRCSSDLRDYDRITYALKLRFGDAHLTELLHGQLHNRTQQAKEDLTTFVYERSSTTPSRHRNTL</sequence>
<accession>A0A653DYJ2</accession>
<reference evidence="1 2" key="1">
    <citation type="submission" date="2019-01" db="EMBL/GenBank/DDBJ databases">
        <authorList>
            <person name="Sayadi A."/>
        </authorList>
    </citation>
    <scope>NUCLEOTIDE SEQUENCE [LARGE SCALE GENOMIC DNA]</scope>
</reference>
<feature type="non-terminal residue" evidence="1">
    <location>
        <position position="98"/>
    </location>
</feature>
<keyword evidence="2" id="KW-1185">Reference proteome</keyword>
<dbReference type="PANTHER" id="PTHR45823">
    <property type="entry name" value="T-SNARE COILED-COIL HOMOLOGY DOMAIN-CONTAINING PROTEIN"/>
    <property type="match status" value="1"/>
</dbReference>
<evidence type="ECO:0000313" key="1">
    <source>
        <dbReference type="EMBL" id="VEN64605.1"/>
    </source>
</evidence>
<dbReference type="OrthoDB" id="6713831at2759"/>
<dbReference type="PANTHER" id="PTHR45823:SF1">
    <property type="entry name" value="T-SNARE COILED-COIL HOMOLOGY DOMAIN-CONTAINING PROTEIN"/>
    <property type="match status" value="1"/>
</dbReference>
<dbReference type="EMBL" id="CAACVG010015594">
    <property type="protein sequence ID" value="VEN64605.1"/>
    <property type="molecule type" value="Genomic_DNA"/>
</dbReference>
<dbReference type="Proteomes" id="UP000410492">
    <property type="component" value="Unassembled WGS sequence"/>
</dbReference>
<gene>
    <name evidence="1" type="ORF">CALMAC_LOCUS21092</name>
</gene>